<dbReference type="Proteomes" id="UP001142055">
    <property type="component" value="Chromosome 1"/>
</dbReference>
<comment type="caution">
    <text evidence="3">The sequence shown here is derived from an EMBL/GenBank/DDBJ whole genome shotgun (WGS) entry which is preliminary data.</text>
</comment>
<feature type="transmembrane region" description="Helical" evidence="2">
    <location>
        <begin position="186"/>
        <end position="207"/>
    </location>
</feature>
<evidence type="ECO:0000313" key="3">
    <source>
        <dbReference type="EMBL" id="KAJ6221638.1"/>
    </source>
</evidence>
<feature type="transmembrane region" description="Helical" evidence="2">
    <location>
        <begin position="77"/>
        <end position="97"/>
    </location>
</feature>
<proteinExistence type="predicted"/>
<organism evidence="3 4">
    <name type="scientific">Blomia tropicalis</name>
    <name type="common">Mite</name>
    <dbReference type="NCBI Taxonomy" id="40697"/>
    <lineage>
        <taxon>Eukaryota</taxon>
        <taxon>Metazoa</taxon>
        <taxon>Ecdysozoa</taxon>
        <taxon>Arthropoda</taxon>
        <taxon>Chelicerata</taxon>
        <taxon>Arachnida</taxon>
        <taxon>Acari</taxon>
        <taxon>Acariformes</taxon>
        <taxon>Sarcoptiformes</taxon>
        <taxon>Astigmata</taxon>
        <taxon>Glycyphagoidea</taxon>
        <taxon>Echimyopodidae</taxon>
        <taxon>Blomia</taxon>
    </lineage>
</organism>
<dbReference type="AlphaFoldDB" id="A0A9Q0MAC0"/>
<keyword evidence="2" id="KW-0812">Transmembrane</keyword>
<keyword evidence="2" id="KW-1133">Transmembrane helix</keyword>
<accession>A0A9Q0MAC0</accession>
<protein>
    <submittedName>
        <fullName evidence="3">Uncharacterized protein</fullName>
    </submittedName>
</protein>
<evidence type="ECO:0000256" key="2">
    <source>
        <dbReference type="SAM" id="Phobius"/>
    </source>
</evidence>
<evidence type="ECO:0000256" key="1">
    <source>
        <dbReference type="SAM" id="MobiDB-lite"/>
    </source>
</evidence>
<feature type="region of interest" description="Disordered" evidence="1">
    <location>
        <begin position="228"/>
        <end position="251"/>
    </location>
</feature>
<gene>
    <name evidence="3" type="ORF">RDWZM_000183</name>
</gene>
<reference evidence="3" key="1">
    <citation type="submission" date="2022-12" db="EMBL/GenBank/DDBJ databases">
        <title>Genome assemblies of Blomia tropicalis.</title>
        <authorList>
            <person name="Cui Y."/>
        </authorList>
    </citation>
    <scope>NUCLEOTIDE SEQUENCE</scope>
    <source>
        <tissue evidence="3">Adult mites</tissue>
    </source>
</reference>
<keyword evidence="2" id="KW-0472">Membrane</keyword>
<name>A0A9Q0MAC0_BLOTA</name>
<evidence type="ECO:0000313" key="4">
    <source>
        <dbReference type="Proteomes" id="UP001142055"/>
    </source>
</evidence>
<dbReference type="EMBL" id="JAPWDV010000001">
    <property type="protein sequence ID" value="KAJ6221638.1"/>
    <property type="molecule type" value="Genomic_DNA"/>
</dbReference>
<sequence length="251" mass="29188">MRLSHVTSPVKTGHLFPSTKMSLLKNSNEKLNDIGIIAEDCKELPVLLMSKAQILVKQLFEQTEDHRRRLVFHLQKNWLRLMLSMIVLIVQFTWFTVSFPVDLNSPIEYNTMTIAPCNSDSLASSISFSSESHLTMSERHYMLDYLSNDSTNHSIDDHENEQKEDQCINESNRTTTTTTMWTTLTWIMAIMWKLFLLIKLALIMLCFELIRLSDTVVNVIRQINNEEDERLRSPPKSPVDTGYIERNRGYK</sequence>
<keyword evidence="4" id="KW-1185">Reference proteome</keyword>